<dbReference type="GO" id="GO:0005230">
    <property type="term" value="F:extracellular ligand-gated monoatomic ion channel activity"/>
    <property type="evidence" value="ECO:0007669"/>
    <property type="project" value="InterPro"/>
</dbReference>
<dbReference type="Proteomes" id="UP000887566">
    <property type="component" value="Unplaced"/>
</dbReference>
<keyword evidence="3" id="KW-0812">Transmembrane</keyword>
<feature type="transmembrane region" description="Helical" evidence="3">
    <location>
        <begin position="469"/>
        <end position="491"/>
    </location>
</feature>
<dbReference type="PANTHER" id="PTHR18945">
    <property type="entry name" value="NEUROTRANSMITTER GATED ION CHANNEL"/>
    <property type="match status" value="1"/>
</dbReference>
<dbReference type="SUPFAM" id="SSF63712">
    <property type="entry name" value="Nicotinic receptor ligand binding domain-like"/>
    <property type="match status" value="1"/>
</dbReference>
<dbReference type="InterPro" id="IPR018000">
    <property type="entry name" value="Neurotransmitter_ion_chnl_CS"/>
</dbReference>
<dbReference type="GO" id="GO:0016020">
    <property type="term" value="C:membrane"/>
    <property type="evidence" value="ECO:0007669"/>
    <property type="project" value="UniProtKB-SubCell"/>
</dbReference>
<evidence type="ECO:0000259" key="4">
    <source>
        <dbReference type="Pfam" id="PF02931"/>
    </source>
</evidence>
<dbReference type="PROSITE" id="PS00236">
    <property type="entry name" value="NEUROTR_ION_CHANNEL"/>
    <property type="match status" value="1"/>
</dbReference>
<feature type="transmembrane region" description="Helical" evidence="3">
    <location>
        <begin position="347"/>
        <end position="365"/>
    </location>
</feature>
<feature type="transmembrane region" description="Helical" evidence="3">
    <location>
        <begin position="386"/>
        <end position="404"/>
    </location>
</feature>
<sequence>MALTTRLRLWAVRLVAKQYNPSSCHTLPLEVYRNEWSCSTMLPLALVALLTASSVSLAVDDTDCKWRQNITDIGQLPKGRHEVLENCLYYYLSDQANRESGDVYALFLEAPVSSTQQLPLTITNVVVDQVHSPSDSFSQFTVIGDIYVSWMDERLKWETKEWHITSFKMHDFHHIWTPELTEQDSCSTVLSCWAHMHDIELSFSGLVKARINYRLTSTCAVDFTHYPEDVNDCCMLLQAADEYESQLRFDVENSNGHIGPGQPVTVGMVRDTLGLNTKPSTALSDWVVKTVSTSVYTRDDDGAQALEVCLKAHRQSPTLKMALTMPVSIITIIMLVSPLFGDLKIQALVKLFTLGLQTICFLFLCSQAPNTGFGTTKPKIYTFYETMFVLSLLSVLVTVLALALCRVRRKVPPPHRLYLVAKLVNTNLCCIQDDGNDIDRSSSYHQYTNNSENPIAQTPADYSPEWKHIFFACNNLFSGICLTVFVFTALFNAL</sequence>
<dbReference type="Pfam" id="PF02931">
    <property type="entry name" value="Neur_chan_LBD"/>
    <property type="match status" value="1"/>
</dbReference>
<dbReference type="InterPro" id="IPR036734">
    <property type="entry name" value="Neur_chan_lig-bd_sf"/>
</dbReference>
<dbReference type="GO" id="GO:0004888">
    <property type="term" value="F:transmembrane signaling receptor activity"/>
    <property type="evidence" value="ECO:0007669"/>
    <property type="project" value="InterPro"/>
</dbReference>
<keyword evidence="5" id="KW-1185">Reference proteome</keyword>
<keyword evidence="2 3" id="KW-0472">Membrane</keyword>
<dbReference type="AlphaFoldDB" id="A0A914WF90"/>
<name>A0A914WF90_9BILA</name>
<organism evidence="5 6">
    <name type="scientific">Plectus sambesii</name>
    <dbReference type="NCBI Taxonomy" id="2011161"/>
    <lineage>
        <taxon>Eukaryota</taxon>
        <taxon>Metazoa</taxon>
        <taxon>Ecdysozoa</taxon>
        <taxon>Nematoda</taxon>
        <taxon>Chromadorea</taxon>
        <taxon>Plectida</taxon>
        <taxon>Plectina</taxon>
        <taxon>Plectoidea</taxon>
        <taxon>Plectidae</taxon>
        <taxon>Plectus</taxon>
    </lineage>
</organism>
<evidence type="ECO:0000256" key="1">
    <source>
        <dbReference type="ARBA" id="ARBA00004141"/>
    </source>
</evidence>
<proteinExistence type="predicted"/>
<dbReference type="InterPro" id="IPR006202">
    <property type="entry name" value="Neur_chan_lig-bd"/>
</dbReference>
<comment type="subcellular location">
    <subcellularLocation>
        <location evidence="1">Membrane</location>
        <topology evidence="1">Multi-pass membrane protein</topology>
    </subcellularLocation>
</comment>
<evidence type="ECO:0000313" key="6">
    <source>
        <dbReference type="WBParaSite" id="PSAMB.scaffold399size53047.g5572.t1"/>
    </source>
</evidence>
<accession>A0A914WF90</accession>
<keyword evidence="3" id="KW-1133">Transmembrane helix</keyword>
<protein>
    <submittedName>
        <fullName evidence="6">Neurotransmitter-gated ion-channel ligand-binding domain-containing protein</fullName>
    </submittedName>
</protein>
<feature type="domain" description="Neurotransmitter-gated ion-channel ligand-binding" evidence="4">
    <location>
        <begin position="111"/>
        <end position="255"/>
    </location>
</feature>
<dbReference type="WBParaSite" id="PSAMB.scaffold399size53047.g5572.t1">
    <property type="protein sequence ID" value="PSAMB.scaffold399size53047.g5572.t1"/>
    <property type="gene ID" value="PSAMB.scaffold399size53047.g5572"/>
</dbReference>
<evidence type="ECO:0000313" key="5">
    <source>
        <dbReference type="Proteomes" id="UP000887566"/>
    </source>
</evidence>
<dbReference type="InterPro" id="IPR006201">
    <property type="entry name" value="Neur_channel"/>
</dbReference>
<feature type="transmembrane region" description="Helical" evidence="3">
    <location>
        <begin position="321"/>
        <end position="341"/>
    </location>
</feature>
<dbReference type="Gene3D" id="2.70.170.10">
    <property type="entry name" value="Neurotransmitter-gated ion-channel ligand-binding domain"/>
    <property type="match status" value="1"/>
</dbReference>
<evidence type="ECO:0000256" key="2">
    <source>
        <dbReference type="ARBA" id="ARBA00023136"/>
    </source>
</evidence>
<evidence type="ECO:0000256" key="3">
    <source>
        <dbReference type="SAM" id="Phobius"/>
    </source>
</evidence>
<reference evidence="6" key="1">
    <citation type="submission" date="2022-11" db="UniProtKB">
        <authorList>
            <consortium name="WormBaseParasite"/>
        </authorList>
    </citation>
    <scope>IDENTIFICATION</scope>
</reference>